<feature type="transmembrane region" description="Helical" evidence="8">
    <location>
        <begin position="91"/>
        <end position="117"/>
    </location>
</feature>
<evidence type="ECO:0000256" key="2">
    <source>
        <dbReference type="ARBA" id="ARBA00010199"/>
    </source>
</evidence>
<organism evidence="9 10">
    <name type="scientific">Trueperella bonasi</name>
    <dbReference type="NCBI Taxonomy" id="312286"/>
    <lineage>
        <taxon>Bacteria</taxon>
        <taxon>Bacillati</taxon>
        <taxon>Actinomycetota</taxon>
        <taxon>Actinomycetes</taxon>
        <taxon>Actinomycetales</taxon>
        <taxon>Actinomycetaceae</taxon>
        <taxon>Trueperella</taxon>
    </lineage>
</organism>
<feature type="transmembrane region" description="Helical" evidence="8">
    <location>
        <begin position="402"/>
        <end position="421"/>
    </location>
</feature>
<evidence type="ECO:0000313" key="10">
    <source>
        <dbReference type="Proteomes" id="UP001243212"/>
    </source>
</evidence>
<feature type="transmembrane region" description="Helical" evidence="8">
    <location>
        <begin position="377"/>
        <end position="396"/>
    </location>
</feature>
<gene>
    <name evidence="9" type="ORF">J2S70_000948</name>
</gene>
<evidence type="ECO:0000313" key="9">
    <source>
        <dbReference type="EMBL" id="MDP9806366.1"/>
    </source>
</evidence>
<feature type="transmembrane region" description="Helical" evidence="8">
    <location>
        <begin position="160"/>
        <end position="179"/>
    </location>
</feature>
<dbReference type="RefSeq" id="WP_307682594.1">
    <property type="nucleotide sequence ID" value="NZ_JAUSQX010000001.1"/>
</dbReference>
<feature type="transmembrane region" description="Helical" evidence="8">
    <location>
        <begin position="45"/>
        <end position="70"/>
    </location>
</feature>
<dbReference type="Proteomes" id="UP001243212">
    <property type="component" value="Unassembled WGS sequence"/>
</dbReference>
<evidence type="ECO:0000256" key="5">
    <source>
        <dbReference type="ARBA" id="ARBA00022692"/>
    </source>
</evidence>
<dbReference type="PIRSF" id="PIRSF006603">
    <property type="entry name" value="DinF"/>
    <property type="match status" value="1"/>
</dbReference>
<evidence type="ECO:0000256" key="1">
    <source>
        <dbReference type="ARBA" id="ARBA00004651"/>
    </source>
</evidence>
<keyword evidence="3" id="KW-0813">Transport</keyword>
<sequence length="440" mass="45920">MTERDIDRSIRKLALPSLATLLAEPLLIAVDTTMVGRLGTHPLAGLSLASTVLATVVGICIFLSYATTAATARHVGSGHPDRGLRQGIDGMWLGLSLGVVLGMLLAAFAPTILGWFGPEPEVLAEAVRYARASAVGLPGMLLVLAANGTLRGFADTRTPLIAATTGALVNIPLNAALIYGAKLGVAGAGLGTAIAQTFMGAYLGYTVYRLARTHAVALRPSGAGVLKSLRDAIPLVIRTLSLRGAIILQISAATSLGTLALATNQIVMTMWNFAAFGLDALATAAQILVGQGLGSGSRERVRLVLKRNLVVGVRIGVVLGVLLAGLSFVIPHVMTIDDDVAWLATQAMWVTSAALPIAAVAYMLDGVLIGAGDTKRLAWYMVGALIAFTPVALFFIGPGAGWGAAGMIWLWVGYAVLFMAVRGGTMLWRVRKDEWMSLDT</sequence>
<feature type="transmembrane region" description="Helical" evidence="8">
    <location>
        <begin position="129"/>
        <end position="148"/>
    </location>
</feature>
<feature type="transmembrane region" description="Helical" evidence="8">
    <location>
        <begin position="240"/>
        <end position="262"/>
    </location>
</feature>
<keyword evidence="7 8" id="KW-0472">Membrane</keyword>
<protein>
    <submittedName>
        <fullName evidence="9">MATE family efflux protein</fullName>
    </submittedName>
</protein>
<proteinExistence type="inferred from homology"/>
<dbReference type="InterPro" id="IPR048279">
    <property type="entry name" value="MdtK-like"/>
</dbReference>
<evidence type="ECO:0000256" key="8">
    <source>
        <dbReference type="SAM" id="Phobius"/>
    </source>
</evidence>
<dbReference type="EMBL" id="JAUSQX010000001">
    <property type="protein sequence ID" value="MDP9806366.1"/>
    <property type="molecule type" value="Genomic_DNA"/>
</dbReference>
<evidence type="ECO:0000256" key="6">
    <source>
        <dbReference type="ARBA" id="ARBA00022989"/>
    </source>
</evidence>
<feature type="transmembrane region" description="Helical" evidence="8">
    <location>
        <begin position="340"/>
        <end position="365"/>
    </location>
</feature>
<keyword evidence="6 8" id="KW-1133">Transmembrane helix</keyword>
<dbReference type="CDD" id="cd13136">
    <property type="entry name" value="MATE_DinF_like"/>
    <property type="match status" value="1"/>
</dbReference>
<comment type="caution">
    <text evidence="9">The sequence shown here is derived from an EMBL/GenBank/DDBJ whole genome shotgun (WGS) entry which is preliminary data.</text>
</comment>
<dbReference type="PANTHER" id="PTHR42893">
    <property type="entry name" value="PROTEIN DETOXIFICATION 44, CHLOROPLASTIC-RELATED"/>
    <property type="match status" value="1"/>
</dbReference>
<dbReference type="InterPro" id="IPR002528">
    <property type="entry name" value="MATE_fam"/>
</dbReference>
<comment type="similarity">
    <text evidence="2">Belongs to the multi antimicrobial extrusion (MATE) (TC 2.A.66.1) family.</text>
</comment>
<keyword evidence="5 8" id="KW-0812">Transmembrane</keyword>
<dbReference type="NCBIfam" id="TIGR00797">
    <property type="entry name" value="matE"/>
    <property type="match status" value="1"/>
</dbReference>
<accession>A0ABT9NG39</accession>
<keyword evidence="10" id="KW-1185">Reference proteome</keyword>
<dbReference type="PANTHER" id="PTHR42893:SF46">
    <property type="entry name" value="PROTEIN DETOXIFICATION 44, CHLOROPLASTIC"/>
    <property type="match status" value="1"/>
</dbReference>
<dbReference type="InterPro" id="IPR044644">
    <property type="entry name" value="DinF-like"/>
</dbReference>
<comment type="subcellular location">
    <subcellularLocation>
        <location evidence="1">Cell membrane</location>
        <topology evidence="1">Multi-pass membrane protein</topology>
    </subcellularLocation>
</comment>
<reference evidence="9 10" key="1">
    <citation type="submission" date="2023-07" db="EMBL/GenBank/DDBJ databases">
        <title>Sequencing the genomes of 1000 actinobacteria strains.</title>
        <authorList>
            <person name="Klenk H.-P."/>
        </authorList>
    </citation>
    <scope>NUCLEOTIDE SEQUENCE [LARGE SCALE GENOMIC DNA]</scope>
    <source>
        <strain evidence="9 10">DSM 17163</strain>
    </source>
</reference>
<evidence type="ECO:0000256" key="7">
    <source>
        <dbReference type="ARBA" id="ARBA00023136"/>
    </source>
</evidence>
<feature type="transmembrane region" description="Helical" evidence="8">
    <location>
        <begin position="268"/>
        <end position="289"/>
    </location>
</feature>
<dbReference type="Pfam" id="PF01554">
    <property type="entry name" value="MatE"/>
    <property type="match status" value="2"/>
</dbReference>
<keyword evidence="4" id="KW-1003">Cell membrane</keyword>
<feature type="transmembrane region" description="Helical" evidence="8">
    <location>
        <begin position="309"/>
        <end position="334"/>
    </location>
</feature>
<name>A0ABT9NG39_9ACTO</name>
<feature type="transmembrane region" description="Helical" evidence="8">
    <location>
        <begin position="185"/>
        <end position="205"/>
    </location>
</feature>
<evidence type="ECO:0000256" key="3">
    <source>
        <dbReference type="ARBA" id="ARBA00022448"/>
    </source>
</evidence>
<evidence type="ECO:0000256" key="4">
    <source>
        <dbReference type="ARBA" id="ARBA00022475"/>
    </source>
</evidence>